<gene>
    <name evidence="7" type="ORF">B296_00058186</name>
</gene>
<dbReference type="EMBL" id="AMZH03034397">
    <property type="protein sequence ID" value="RRT32002.1"/>
    <property type="molecule type" value="Genomic_DNA"/>
</dbReference>
<keyword evidence="2 4" id="KW-0863">Zinc-finger</keyword>
<evidence type="ECO:0000256" key="5">
    <source>
        <dbReference type="SAM" id="MobiDB-lite"/>
    </source>
</evidence>
<dbReference type="PANTHER" id="PTHR31251">
    <property type="entry name" value="SQUAMOSA PROMOTER-BINDING-LIKE PROTEIN 4"/>
    <property type="match status" value="1"/>
</dbReference>
<sequence length="244" mass="26452">MRCRLSRSRAARMTREVDVVSYDLGWPVWLDIISCVVASVVSSLAIPSDLYGSGSRQVGKSTTPSLSVPPPLRPSLTVVEPRGKLKSLFVDRAGRRERREGTPASMEWDYKMPPWDLAELEQSAEPSMGAVVGPSCNLGRSHAEGAACSVDLKLGGSPEKWKSQSKTTTTTTAVAVSSSSPSKRARAPGAGSHNAACSVDGCNSDLRSCREYHRRHKVCEIHSKTPIVMVGGVEQRFCQQCSRY</sequence>
<evidence type="ECO:0000256" key="2">
    <source>
        <dbReference type="ARBA" id="ARBA00022771"/>
    </source>
</evidence>
<reference evidence="7 8" key="1">
    <citation type="journal article" date="2014" name="Agronomy (Basel)">
        <title>A Draft Genome Sequence for Ensete ventricosum, the Drought-Tolerant Tree Against Hunger.</title>
        <authorList>
            <person name="Harrison J."/>
            <person name="Moore K.A."/>
            <person name="Paszkiewicz K."/>
            <person name="Jones T."/>
            <person name="Grant M."/>
            <person name="Ambacheew D."/>
            <person name="Muzemil S."/>
            <person name="Studholme D.J."/>
        </authorList>
    </citation>
    <scope>NUCLEOTIDE SEQUENCE [LARGE SCALE GENOMIC DNA]</scope>
</reference>
<name>A0A426WZ18_ENSVE</name>
<keyword evidence="3" id="KW-0862">Zinc</keyword>
<dbReference type="PANTHER" id="PTHR31251:SF208">
    <property type="entry name" value="SQUAMOSA PROMOTER-BINDING-LIKE PROTEIN 18"/>
    <property type="match status" value="1"/>
</dbReference>
<comment type="caution">
    <text evidence="7">The sequence shown here is derived from an EMBL/GenBank/DDBJ whole genome shotgun (WGS) entry which is preliminary data.</text>
</comment>
<dbReference type="Gene3D" id="4.10.1100.10">
    <property type="entry name" value="Transcription factor, SBP-box domain"/>
    <property type="match status" value="1"/>
</dbReference>
<evidence type="ECO:0000256" key="1">
    <source>
        <dbReference type="ARBA" id="ARBA00022723"/>
    </source>
</evidence>
<evidence type="ECO:0000256" key="4">
    <source>
        <dbReference type="PROSITE-ProRule" id="PRU00470"/>
    </source>
</evidence>
<dbReference type="InterPro" id="IPR036893">
    <property type="entry name" value="SBP_sf"/>
</dbReference>
<proteinExistence type="predicted"/>
<dbReference type="Proteomes" id="UP000287651">
    <property type="component" value="Unassembled WGS sequence"/>
</dbReference>
<feature type="region of interest" description="Disordered" evidence="5">
    <location>
        <begin position="53"/>
        <end position="73"/>
    </location>
</feature>
<dbReference type="AlphaFoldDB" id="A0A426WZ18"/>
<dbReference type="GO" id="GO:0008270">
    <property type="term" value="F:zinc ion binding"/>
    <property type="evidence" value="ECO:0007669"/>
    <property type="project" value="UniProtKB-KW"/>
</dbReference>
<dbReference type="SUPFAM" id="SSF103612">
    <property type="entry name" value="SBT domain"/>
    <property type="match status" value="1"/>
</dbReference>
<organism evidence="7 8">
    <name type="scientific">Ensete ventricosum</name>
    <name type="common">Abyssinian banana</name>
    <name type="synonym">Musa ensete</name>
    <dbReference type="NCBI Taxonomy" id="4639"/>
    <lineage>
        <taxon>Eukaryota</taxon>
        <taxon>Viridiplantae</taxon>
        <taxon>Streptophyta</taxon>
        <taxon>Embryophyta</taxon>
        <taxon>Tracheophyta</taxon>
        <taxon>Spermatophyta</taxon>
        <taxon>Magnoliopsida</taxon>
        <taxon>Liliopsida</taxon>
        <taxon>Zingiberales</taxon>
        <taxon>Musaceae</taxon>
        <taxon>Ensete</taxon>
    </lineage>
</organism>
<evidence type="ECO:0000256" key="3">
    <source>
        <dbReference type="ARBA" id="ARBA00022833"/>
    </source>
</evidence>
<evidence type="ECO:0000259" key="6">
    <source>
        <dbReference type="PROSITE" id="PS51141"/>
    </source>
</evidence>
<dbReference type="Pfam" id="PF03110">
    <property type="entry name" value="SBP"/>
    <property type="match status" value="1"/>
</dbReference>
<keyword evidence="1" id="KW-0479">Metal-binding</keyword>
<feature type="region of interest" description="Disordered" evidence="5">
    <location>
        <begin position="158"/>
        <end position="195"/>
    </location>
</feature>
<feature type="compositionally biased region" description="Low complexity" evidence="5">
    <location>
        <begin position="165"/>
        <end position="182"/>
    </location>
</feature>
<protein>
    <recommendedName>
        <fullName evidence="6">SBP-type domain-containing protein</fullName>
    </recommendedName>
</protein>
<dbReference type="InterPro" id="IPR044817">
    <property type="entry name" value="SBP-like"/>
</dbReference>
<accession>A0A426WZ18</accession>
<dbReference type="InterPro" id="IPR004333">
    <property type="entry name" value="SBP_dom"/>
</dbReference>
<evidence type="ECO:0000313" key="7">
    <source>
        <dbReference type="EMBL" id="RRT32002.1"/>
    </source>
</evidence>
<feature type="domain" description="SBP-type" evidence="6">
    <location>
        <begin position="194"/>
        <end position="244"/>
    </location>
</feature>
<dbReference type="GO" id="GO:0005634">
    <property type="term" value="C:nucleus"/>
    <property type="evidence" value="ECO:0007669"/>
    <property type="project" value="InterPro"/>
</dbReference>
<dbReference type="PROSITE" id="PS51141">
    <property type="entry name" value="ZF_SBP"/>
    <property type="match status" value="1"/>
</dbReference>
<dbReference type="GO" id="GO:0003677">
    <property type="term" value="F:DNA binding"/>
    <property type="evidence" value="ECO:0007669"/>
    <property type="project" value="InterPro"/>
</dbReference>
<evidence type="ECO:0000313" key="8">
    <source>
        <dbReference type="Proteomes" id="UP000287651"/>
    </source>
</evidence>